<evidence type="ECO:0000313" key="2">
    <source>
        <dbReference type="Proteomes" id="UP000593573"/>
    </source>
</evidence>
<dbReference type="EMBL" id="JABFAB010000006">
    <property type="protein sequence ID" value="MBA0651242.1"/>
    <property type="molecule type" value="Genomic_DNA"/>
</dbReference>
<reference evidence="1 2" key="1">
    <citation type="journal article" date="2019" name="Genome Biol. Evol.">
        <title>Insights into the evolution of the New World diploid cottons (Gossypium, subgenus Houzingenia) based on genome sequencing.</title>
        <authorList>
            <person name="Grover C.E."/>
            <person name="Arick M.A. 2nd"/>
            <person name="Thrash A."/>
            <person name="Conover J.L."/>
            <person name="Sanders W.S."/>
            <person name="Peterson D.G."/>
            <person name="Frelichowski J.E."/>
            <person name="Scheffler J.A."/>
            <person name="Scheffler B.E."/>
            <person name="Wendel J.F."/>
        </authorList>
    </citation>
    <scope>NUCLEOTIDE SEQUENCE [LARGE SCALE GENOMIC DNA]</scope>
    <source>
        <strain evidence="1">57</strain>
        <tissue evidence="1">Leaf</tissue>
    </source>
</reference>
<protein>
    <submittedName>
        <fullName evidence="1">Uncharacterized protein</fullName>
    </submittedName>
</protein>
<comment type="caution">
    <text evidence="1">The sequence shown here is derived from an EMBL/GenBank/DDBJ whole genome shotgun (WGS) entry which is preliminary data.</text>
</comment>
<gene>
    <name evidence="1" type="ORF">Goklo_018594</name>
</gene>
<dbReference type="Proteomes" id="UP000593573">
    <property type="component" value="Unassembled WGS sequence"/>
</dbReference>
<dbReference type="AlphaFoldDB" id="A0A7J8ULC7"/>
<evidence type="ECO:0000313" key="1">
    <source>
        <dbReference type="EMBL" id="MBA0651242.1"/>
    </source>
</evidence>
<keyword evidence="2" id="KW-1185">Reference proteome</keyword>
<name>A0A7J8ULC7_9ROSI</name>
<accession>A0A7J8ULC7</accession>
<proteinExistence type="predicted"/>
<feature type="non-terminal residue" evidence="1">
    <location>
        <position position="19"/>
    </location>
</feature>
<sequence length="19" mass="2131">MMNSFAFAQTGLILRPAMM</sequence>
<organism evidence="1 2">
    <name type="scientific">Gossypium klotzschianum</name>
    <dbReference type="NCBI Taxonomy" id="34286"/>
    <lineage>
        <taxon>Eukaryota</taxon>
        <taxon>Viridiplantae</taxon>
        <taxon>Streptophyta</taxon>
        <taxon>Embryophyta</taxon>
        <taxon>Tracheophyta</taxon>
        <taxon>Spermatophyta</taxon>
        <taxon>Magnoliopsida</taxon>
        <taxon>eudicotyledons</taxon>
        <taxon>Gunneridae</taxon>
        <taxon>Pentapetalae</taxon>
        <taxon>rosids</taxon>
        <taxon>malvids</taxon>
        <taxon>Malvales</taxon>
        <taxon>Malvaceae</taxon>
        <taxon>Malvoideae</taxon>
        <taxon>Gossypium</taxon>
    </lineage>
</organism>